<feature type="transmembrane region" description="Helical" evidence="2">
    <location>
        <begin position="34"/>
        <end position="53"/>
    </location>
</feature>
<evidence type="ECO:0000313" key="4">
    <source>
        <dbReference type="Proteomes" id="UP000183376"/>
    </source>
</evidence>
<dbReference type="STRING" id="211114.SAMN04489726_1394"/>
<accession>A0A1G9SUT5</accession>
<evidence type="ECO:0000313" key="3">
    <source>
        <dbReference type="EMBL" id="SDM39193.1"/>
    </source>
</evidence>
<keyword evidence="2" id="KW-0812">Transmembrane</keyword>
<dbReference type="eggNOG" id="ENOG5031JEP">
    <property type="taxonomic scope" value="Bacteria"/>
</dbReference>
<sequence>MGTRVQLLLALFLPALFVLLPAAGGHGPLGLATALTAGIAAAFVVAAVVFGRLEPAVPMHVRAISLRERARLADFIRLRDPDAPGRTRPRAPSFGAATA</sequence>
<dbReference type="Pfam" id="PF19950">
    <property type="entry name" value="DUF6412"/>
    <property type="match status" value="1"/>
</dbReference>
<keyword evidence="2" id="KW-0472">Membrane</keyword>
<reference evidence="3 4" key="1">
    <citation type="submission" date="2016-10" db="EMBL/GenBank/DDBJ databases">
        <authorList>
            <person name="de Groot N.N."/>
        </authorList>
    </citation>
    <scope>NUCLEOTIDE SEQUENCE [LARGE SCALE GENOMIC DNA]</scope>
    <source>
        <strain evidence="3 4">DSM 44149</strain>
    </source>
</reference>
<dbReference type="InterPro" id="IPR045635">
    <property type="entry name" value="DUF6412"/>
</dbReference>
<protein>
    <submittedName>
        <fullName evidence="3">Uncharacterized protein</fullName>
    </submittedName>
</protein>
<organism evidence="3 4">
    <name type="scientific">Allokutzneria albata</name>
    <name type="common">Kibdelosporangium albatum</name>
    <dbReference type="NCBI Taxonomy" id="211114"/>
    <lineage>
        <taxon>Bacteria</taxon>
        <taxon>Bacillati</taxon>
        <taxon>Actinomycetota</taxon>
        <taxon>Actinomycetes</taxon>
        <taxon>Pseudonocardiales</taxon>
        <taxon>Pseudonocardiaceae</taxon>
        <taxon>Allokutzneria</taxon>
    </lineage>
</organism>
<dbReference type="Proteomes" id="UP000183376">
    <property type="component" value="Chromosome I"/>
</dbReference>
<feature type="region of interest" description="Disordered" evidence="1">
    <location>
        <begin position="80"/>
        <end position="99"/>
    </location>
</feature>
<keyword evidence="2" id="KW-1133">Transmembrane helix</keyword>
<dbReference type="AlphaFoldDB" id="A0A1G9SUT5"/>
<evidence type="ECO:0000256" key="1">
    <source>
        <dbReference type="SAM" id="MobiDB-lite"/>
    </source>
</evidence>
<evidence type="ECO:0000256" key="2">
    <source>
        <dbReference type="SAM" id="Phobius"/>
    </source>
</evidence>
<proteinExistence type="predicted"/>
<keyword evidence="4" id="KW-1185">Reference proteome</keyword>
<dbReference type="EMBL" id="LT629701">
    <property type="protein sequence ID" value="SDM39193.1"/>
    <property type="molecule type" value="Genomic_DNA"/>
</dbReference>
<name>A0A1G9SUT5_ALLAB</name>
<gene>
    <name evidence="3" type="ORF">SAMN04489726_1394</name>
</gene>